<proteinExistence type="predicted"/>
<reference evidence="2" key="1">
    <citation type="journal article" date="2017" name="Nat. Ecol. Evol.">
        <title>Genome expansion and lineage-specific genetic innovations in the forest pathogenic fungi Armillaria.</title>
        <authorList>
            <person name="Sipos G."/>
            <person name="Prasanna A.N."/>
            <person name="Walter M.C."/>
            <person name="O'Connor E."/>
            <person name="Balint B."/>
            <person name="Krizsan K."/>
            <person name="Kiss B."/>
            <person name="Hess J."/>
            <person name="Varga T."/>
            <person name="Slot J."/>
            <person name="Riley R."/>
            <person name="Boka B."/>
            <person name="Rigling D."/>
            <person name="Barry K."/>
            <person name="Lee J."/>
            <person name="Mihaltcheva S."/>
            <person name="LaButti K."/>
            <person name="Lipzen A."/>
            <person name="Waldron R."/>
            <person name="Moloney N.M."/>
            <person name="Sperisen C."/>
            <person name="Kredics L."/>
            <person name="Vagvoelgyi C."/>
            <person name="Patrignani A."/>
            <person name="Fitzpatrick D."/>
            <person name="Nagy I."/>
            <person name="Doyle S."/>
            <person name="Anderson J.B."/>
            <person name="Grigoriev I.V."/>
            <person name="Gueldener U."/>
            <person name="Muensterkoetter M."/>
            <person name="Nagy L.G."/>
        </authorList>
    </citation>
    <scope>NUCLEOTIDE SEQUENCE [LARGE SCALE GENOMIC DNA]</scope>
    <source>
        <strain evidence="2">C18/9</strain>
    </source>
</reference>
<dbReference type="AlphaFoldDB" id="A0A284QWN1"/>
<protein>
    <submittedName>
        <fullName evidence="1">Uncharacterized protein</fullName>
    </submittedName>
</protein>
<gene>
    <name evidence="1" type="ORF">ARMOST_04166</name>
</gene>
<evidence type="ECO:0000313" key="1">
    <source>
        <dbReference type="EMBL" id="SJL00852.1"/>
    </source>
</evidence>
<accession>A0A284QWN1</accession>
<organism evidence="1 2">
    <name type="scientific">Armillaria ostoyae</name>
    <name type="common">Armillaria root rot fungus</name>
    <dbReference type="NCBI Taxonomy" id="47428"/>
    <lineage>
        <taxon>Eukaryota</taxon>
        <taxon>Fungi</taxon>
        <taxon>Dikarya</taxon>
        <taxon>Basidiomycota</taxon>
        <taxon>Agaricomycotina</taxon>
        <taxon>Agaricomycetes</taxon>
        <taxon>Agaricomycetidae</taxon>
        <taxon>Agaricales</taxon>
        <taxon>Marasmiineae</taxon>
        <taxon>Physalacriaceae</taxon>
        <taxon>Armillaria</taxon>
    </lineage>
</organism>
<keyword evidence="2" id="KW-1185">Reference proteome</keyword>
<dbReference type="EMBL" id="FUEG01000002">
    <property type="protein sequence ID" value="SJL00852.1"/>
    <property type="molecule type" value="Genomic_DNA"/>
</dbReference>
<dbReference type="Proteomes" id="UP000219338">
    <property type="component" value="Unassembled WGS sequence"/>
</dbReference>
<name>A0A284QWN1_ARMOS</name>
<evidence type="ECO:0000313" key="2">
    <source>
        <dbReference type="Proteomes" id="UP000219338"/>
    </source>
</evidence>
<sequence length="112" mass="12948">MCWSPLGLWRLIKKLYARPTMCGPVLPAIVPTEATAMRQLLPFYLLQSFRARTNRMTGPSSLTTWERPLFKGVKEDMRYSQLLRDGLDDDRILRILDGQEDVPDIDDTSETF</sequence>